<evidence type="ECO:0000313" key="3">
    <source>
        <dbReference type="EMBL" id="RKX64838.1"/>
    </source>
</evidence>
<evidence type="ECO:0000313" key="4">
    <source>
        <dbReference type="Proteomes" id="UP000282321"/>
    </source>
</evidence>
<organism evidence="3 4">
    <name type="scientific">candidate division TA06 bacterium</name>
    <dbReference type="NCBI Taxonomy" id="2250710"/>
    <lineage>
        <taxon>Bacteria</taxon>
        <taxon>Bacteria division TA06</taxon>
    </lineage>
</organism>
<dbReference type="SUPFAM" id="SSF51735">
    <property type="entry name" value="NAD(P)-binding Rossmann-fold domains"/>
    <property type="match status" value="1"/>
</dbReference>
<dbReference type="GO" id="GO:0006567">
    <property type="term" value="P:L-threonine catabolic process"/>
    <property type="evidence" value="ECO:0007669"/>
    <property type="project" value="TreeGrafter"/>
</dbReference>
<evidence type="ECO:0000259" key="2">
    <source>
        <dbReference type="Pfam" id="PF01370"/>
    </source>
</evidence>
<accession>A0A660S5G6</accession>
<name>A0A660S5G6_UNCT6</name>
<evidence type="ECO:0000256" key="1">
    <source>
        <dbReference type="ARBA" id="ARBA00007637"/>
    </source>
</evidence>
<reference evidence="3 4" key="1">
    <citation type="submission" date="2018-06" db="EMBL/GenBank/DDBJ databases">
        <title>Extensive metabolic versatility and redundancy in microbially diverse, dynamic hydrothermal sediments.</title>
        <authorList>
            <person name="Dombrowski N."/>
            <person name="Teske A."/>
            <person name="Baker B.J."/>
        </authorList>
    </citation>
    <scope>NUCLEOTIDE SEQUENCE [LARGE SCALE GENOMIC DNA]</scope>
    <source>
        <strain evidence="3">B35_G9</strain>
    </source>
</reference>
<dbReference type="Gene3D" id="3.40.50.720">
    <property type="entry name" value="NAD(P)-binding Rossmann-like Domain"/>
    <property type="match status" value="1"/>
</dbReference>
<dbReference type="AlphaFoldDB" id="A0A660S5G6"/>
<feature type="non-terminal residue" evidence="3">
    <location>
        <position position="73"/>
    </location>
</feature>
<dbReference type="Proteomes" id="UP000282321">
    <property type="component" value="Unassembled WGS sequence"/>
</dbReference>
<gene>
    <name evidence="3" type="ORF">DRP44_07555</name>
</gene>
<comment type="similarity">
    <text evidence="1">Belongs to the NAD(P)-dependent epimerase/dehydratase family.</text>
</comment>
<dbReference type="InterPro" id="IPR001509">
    <property type="entry name" value="Epimerase_deHydtase"/>
</dbReference>
<dbReference type="GO" id="GO:0008743">
    <property type="term" value="F:L-threonine 3-dehydrogenase activity"/>
    <property type="evidence" value="ECO:0007669"/>
    <property type="project" value="TreeGrafter"/>
</dbReference>
<dbReference type="InterPro" id="IPR036291">
    <property type="entry name" value="NAD(P)-bd_dom_sf"/>
</dbReference>
<protein>
    <submittedName>
        <fullName evidence="3">L-threonine 3-dehydrogenase</fullName>
    </submittedName>
</protein>
<feature type="domain" description="NAD-dependent epimerase/dehydratase" evidence="2">
    <location>
        <begin position="4"/>
        <end position="73"/>
    </location>
</feature>
<proteinExistence type="inferred from homology"/>
<dbReference type="Pfam" id="PF01370">
    <property type="entry name" value="Epimerase"/>
    <property type="match status" value="1"/>
</dbReference>
<dbReference type="PANTHER" id="PTHR42687:SF1">
    <property type="entry name" value="L-THREONINE 3-DEHYDROGENASE, MITOCHONDRIAL"/>
    <property type="match status" value="1"/>
</dbReference>
<dbReference type="InterPro" id="IPR051225">
    <property type="entry name" value="NAD(P)_epim/dehydratase"/>
</dbReference>
<dbReference type="PANTHER" id="PTHR42687">
    <property type="entry name" value="L-THREONINE 3-DEHYDROGENASE"/>
    <property type="match status" value="1"/>
</dbReference>
<sequence>MDKILITGSLGQIGSELALELRKRYGNDNVVVSDIRRVEGSRAMETGPFELLDCTDSNSIANIVKKYKIDTIY</sequence>
<comment type="caution">
    <text evidence="3">The sequence shown here is derived from an EMBL/GenBank/DDBJ whole genome shotgun (WGS) entry which is preliminary data.</text>
</comment>
<dbReference type="EMBL" id="QNBC01000128">
    <property type="protein sequence ID" value="RKX64838.1"/>
    <property type="molecule type" value="Genomic_DNA"/>
</dbReference>